<protein>
    <recommendedName>
        <fullName evidence="2">Knr4/Smi1-like domain-containing protein</fullName>
    </recommendedName>
</protein>
<reference evidence="3 4" key="1">
    <citation type="submission" date="2021-01" db="EMBL/GenBank/DDBJ databases">
        <title>Whole genome shotgun sequence of Actinoplanes couchii NBRC 106145.</title>
        <authorList>
            <person name="Komaki H."/>
            <person name="Tamura T."/>
        </authorList>
    </citation>
    <scope>NUCLEOTIDE SEQUENCE [LARGE SCALE GENOMIC DNA]</scope>
    <source>
        <strain evidence="3 4">NBRC 106145</strain>
    </source>
</reference>
<dbReference type="InterPro" id="IPR037883">
    <property type="entry name" value="Knr4/Smi1-like_sf"/>
</dbReference>
<accession>A0ABQ3XBV2</accession>
<feature type="region of interest" description="Disordered" evidence="1">
    <location>
        <begin position="169"/>
        <end position="189"/>
    </location>
</feature>
<evidence type="ECO:0000256" key="1">
    <source>
        <dbReference type="SAM" id="MobiDB-lite"/>
    </source>
</evidence>
<dbReference type="EMBL" id="BOMG01000055">
    <property type="protein sequence ID" value="GID55990.1"/>
    <property type="molecule type" value="Genomic_DNA"/>
</dbReference>
<organism evidence="3 4">
    <name type="scientific">Actinoplanes couchii</name>
    <dbReference type="NCBI Taxonomy" id="403638"/>
    <lineage>
        <taxon>Bacteria</taxon>
        <taxon>Bacillati</taxon>
        <taxon>Actinomycetota</taxon>
        <taxon>Actinomycetes</taxon>
        <taxon>Micromonosporales</taxon>
        <taxon>Micromonosporaceae</taxon>
        <taxon>Actinoplanes</taxon>
    </lineage>
</organism>
<gene>
    <name evidence="3" type="ORF">Aco03nite_043940</name>
</gene>
<feature type="compositionally biased region" description="Pro residues" evidence="1">
    <location>
        <begin position="23"/>
        <end position="33"/>
    </location>
</feature>
<proteinExistence type="predicted"/>
<dbReference type="InterPro" id="IPR018958">
    <property type="entry name" value="Knr4/Smi1-like_dom"/>
</dbReference>
<dbReference type="SUPFAM" id="SSF160631">
    <property type="entry name" value="SMI1/KNR4-like"/>
    <property type="match status" value="1"/>
</dbReference>
<name>A0ABQ3XBV2_9ACTN</name>
<dbReference type="Pfam" id="PF09346">
    <property type="entry name" value="SMI1_KNR4"/>
    <property type="match status" value="1"/>
</dbReference>
<dbReference type="Proteomes" id="UP000612282">
    <property type="component" value="Unassembled WGS sequence"/>
</dbReference>
<sequence length="276" mass="29653">MSGPVEGLCTGRLPSATGGRLPATPPIGPPPALPGRRAVACPAHTGGLREMSEGASNLRGVTDIDWSDIRPRLAALAAHPRSGEVFGSGGHEWVLEPALTGPELADLEAQFGVELPADYRAFLRQAGRGGAGPAYGLFPVLRKGDSWRWSGDGADLTETARLAEPFPHTEAFNPAEGFPEPPDEEEGEDAEDAYWEEHTRMLAEVSTPGLLYLCHLGCAYREALVVSGPHRGVMWADDMADDGGYRPVPDTDGQPQTFTRWYRTWLDQAEATVSKP</sequence>
<keyword evidence="4" id="KW-1185">Reference proteome</keyword>
<comment type="caution">
    <text evidence="3">The sequence shown here is derived from an EMBL/GenBank/DDBJ whole genome shotgun (WGS) entry which is preliminary data.</text>
</comment>
<evidence type="ECO:0000259" key="2">
    <source>
        <dbReference type="SMART" id="SM00860"/>
    </source>
</evidence>
<evidence type="ECO:0000313" key="3">
    <source>
        <dbReference type="EMBL" id="GID55990.1"/>
    </source>
</evidence>
<feature type="region of interest" description="Disordered" evidence="1">
    <location>
        <begin position="1"/>
        <end position="33"/>
    </location>
</feature>
<dbReference type="SMART" id="SM00860">
    <property type="entry name" value="SMI1_KNR4"/>
    <property type="match status" value="1"/>
</dbReference>
<feature type="domain" description="Knr4/Smi1-like" evidence="2">
    <location>
        <begin position="98"/>
        <end position="268"/>
    </location>
</feature>
<evidence type="ECO:0000313" key="4">
    <source>
        <dbReference type="Proteomes" id="UP000612282"/>
    </source>
</evidence>